<feature type="compositionally biased region" description="Polar residues" evidence="1">
    <location>
        <begin position="252"/>
        <end position="270"/>
    </location>
</feature>
<name>A0ABW3Q985_9BACT</name>
<feature type="region of interest" description="Disordered" evidence="1">
    <location>
        <begin position="74"/>
        <end position="295"/>
    </location>
</feature>
<keyword evidence="3" id="KW-1185">Reference proteome</keyword>
<feature type="compositionally biased region" description="Polar residues" evidence="1">
    <location>
        <begin position="209"/>
        <end position="227"/>
    </location>
</feature>
<accession>A0ABW3Q985</accession>
<evidence type="ECO:0000313" key="3">
    <source>
        <dbReference type="Proteomes" id="UP001597116"/>
    </source>
</evidence>
<protein>
    <recommendedName>
        <fullName evidence="4">Outer membrane protein beta-barrel domain-containing protein</fullName>
    </recommendedName>
</protein>
<dbReference type="EMBL" id="JBHTLP010000019">
    <property type="protein sequence ID" value="MFD1143972.1"/>
    <property type="molecule type" value="Genomic_DNA"/>
</dbReference>
<evidence type="ECO:0000256" key="1">
    <source>
        <dbReference type="SAM" id="MobiDB-lite"/>
    </source>
</evidence>
<gene>
    <name evidence="2" type="ORF">ACFQ4C_22800</name>
</gene>
<reference evidence="3" key="1">
    <citation type="journal article" date="2019" name="Int. J. Syst. Evol. Microbiol.">
        <title>The Global Catalogue of Microorganisms (GCM) 10K type strain sequencing project: providing services to taxonomists for standard genome sequencing and annotation.</title>
        <authorList>
            <consortium name="The Broad Institute Genomics Platform"/>
            <consortium name="The Broad Institute Genome Sequencing Center for Infectious Disease"/>
            <person name="Wu L."/>
            <person name="Ma J."/>
        </authorList>
    </citation>
    <scope>NUCLEOTIDE SEQUENCE [LARGE SCALE GENOMIC DNA]</scope>
    <source>
        <strain evidence="3">CCUG 55608</strain>
    </source>
</reference>
<feature type="compositionally biased region" description="Polar residues" evidence="1">
    <location>
        <begin position="119"/>
        <end position="140"/>
    </location>
</feature>
<comment type="caution">
    <text evidence="2">The sequence shown here is derived from an EMBL/GenBank/DDBJ whole genome shotgun (WGS) entry which is preliminary data.</text>
</comment>
<feature type="compositionally biased region" description="Polar residues" evidence="1">
    <location>
        <begin position="74"/>
        <end position="87"/>
    </location>
</feature>
<evidence type="ECO:0008006" key="4">
    <source>
        <dbReference type="Google" id="ProtNLM"/>
    </source>
</evidence>
<dbReference type="Proteomes" id="UP001597116">
    <property type="component" value="Unassembled WGS sequence"/>
</dbReference>
<evidence type="ECO:0000313" key="2">
    <source>
        <dbReference type="EMBL" id="MFD1143972.1"/>
    </source>
</evidence>
<sequence length="547" mass="60653">MASLQELPDDELDKLFRSSAEEFEPPYNPDDWSSLRRRLDDDDRLRFLDRFIYWGLPLLLLLLTTTSLLMSPNDGQSAGRTVSQQPATVLAEESGQPAAPRSNSPTGSVPTDEKPSEPPSSQTDRSESASTETNTPTVLNGASGPADAGSETRTRDKLPQPNDPVARRMAKSAPGAAPRLAQRSNPSGNNLKTSSANERVAADPVTKNRLVTSETLKGNSAGRTVSNRPGRRRAKPADQPLSGNTGAGLVGSASNRLNPSRSRSQGQLVTADNRAGTGSISDIDRSRNSNSSSETVPFDVLSKLSYIPARTPQQPALPALPEPDLEPMRPPVVPRIVPPPAVPVVGYPALSIRVVAAPDLNFVGKSRQGARDFQVGVLAEYRFLRRFTIQGGILRSVKTYRAAASDYTRPDHWYGPLYESVDAVCTVLDIPVNLRFDFLLNSRRRWFISSGFSSYIMQEEHYKYNYPYGVNPTQQKYKEWYGKTGFHEWSHLNFSFGYERNFRSDGPLRRLSWQVEPFLKDPRRSTLGYGKIRLMSTGVFFSLRYRL</sequence>
<feature type="compositionally biased region" description="Polar residues" evidence="1">
    <location>
        <begin position="182"/>
        <end position="197"/>
    </location>
</feature>
<proteinExistence type="predicted"/>
<organism evidence="2 3">
    <name type="scientific">Larkinella insperata</name>
    <dbReference type="NCBI Taxonomy" id="332158"/>
    <lineage>
        <taxon>Bacteria</taxon>
        <taxon>Pseudomonadati</taxon>
        <taxon>Bacteroidota</taxon>
        <taxon>Cytophagia</taxon>
        <taxon>Cytophagales</taxon>
        <taxon>Spirosomataceae</taxon>
        <taxon>Larkinella</taxon>
    </lineage>
</organism>
<dbReference type="RefSeq" id="WP_265993494.1">
    <property type="nucleotide sequence ID" value="NZ_CP110973.1"/>
</dbReference>